<dbReference type="Proteomes" id="UP000245942">
    <property type="component" value="Unassembled WGS sequence"/>
</dbReference>
<dbReference type="AlphaFoldDB" id="A0A316U9T9"/>
<organism evidence="2 3">
    <name type="scientific">Pseudomicrostroma glucosiphilum</name>
    <dbReference type="NCBI Taxonomy" id="1684307"/>
    <lineage>
        <taxon>Eukaryota</taxon>
        <taxon>Fungi</taxon>
        <taxon>Dikarya</taxon>
        <taxon>Basidiomycota</taxon>
        <taxon>Ustilaginomycotina</taxon>
        <taxon>Exobasidiomycetes</taxon>
        <taxon>Microstromatales</taxon>
        <taxon>Microstromatales incertae sedis</taxon>
        <taxon>Pseudomicrostroma</taxon>
    </lineage>
</organism>
<dbReference type="Gene3D" id="3.30.1140.40">
    <property type="entry name" value="Tctex-1"/>
    <property type="match status" value="1"/>
</dbReference>
<dbReference type="Pfam" id="PF03645">
    <property type="entry name" value="Tctex-1"/>
    <property type="match status" value="1"/>
</dbReference>
<evidence type="ECO:0000313" key="3">
    <source>
        <dbReference type="Proteomes" id="UP000245942"/>
    </source>
</evidence>
<evidence type="ECO:0008006" key="4">
    <source>
        <dbReference type="Google" id="ProtNLM"/>
    </source>
</evidence>
<feature type="region of interest" description="Disordered" evidence="1">
    <location>
        <begin position="1"/>
        <end position="36"/>
    </location>
</feature>
<protein>
    <recommendedName>
        <fullName evidence="4">Topoisomerase I damage affected protein 2</fullName>
    </recommendedName>
</protein>
<keyword evidence="3" id="KW-1185">Reference proteome</keyword>
<dbReference type="PANTHER" id="PTHR21255:SF7">
    <property type="entry name" value="DYNEIN LIGHT CHAIN TCTEX-TYPE PROTEIN 2B"/>
    <property type="match status" value="1"/>
</dbReference>
<dbReference type="RefSeq" id="XP_025348768.1">
    <property type="nucleotide sequence ID" value="XM_025489534.1"/>
</dbReference>
<dbReference type="GO" id="GO:0007018">
    <property type="term" value="P:microtubule-based movement"/>
    <property type="evidence" value="ECO:0007669"/>
    <property type="project" value="TreeGrafter"/>
</dbReference>
<dbReference type="GeneID" id="37011268"/>
<dbReference type="PANTHER" id="PTHR21255">
    <property type="entry name" value="T-COMPLEX-ASSOCIATED-TESTIS-EXPRESSED 1/ DYNEIN LIGHT CHAIN"/>
    <property type="match status" value="1"/>
</dbReference>
<evidence type="ECO:0000313" key="2">
    <source>
        <dbReference type="EMBL" id="PWN21608.1"/>
    </source>
</evidence>
<dbReference type="InterPro" id="IPR038586">
    <property type="entry name" value="Tctex-1-like_sf"/>
</dbReference>
<dbReference type="STRING" id="1684307.A0A316U9T9"/>
<dbReference type="CDD" id="cd21459">
    <property type="entry name" value="DLC-like_TCTEX1D2"/>
    <property type="match status" value="1"/>
</dbReference>
<accession>A0A316U9T9</accession>
<dbReference type="GO" id="GO:0045505">
    <property type="term" value="F:dynein intermediate chain binding"/>
    <property type="evidence" value="ECO:0007669"/>
    <property type="project" value="TreeGrafter"/>
</dbReference>
<sequence>MASTPTPAHLSSSSSSVDARSAPSSPRPKFDPQPLRKTLKTLLPSRLQAVTWDKADRERMKRLSRGVADAVKGRMLEIAPRGFKYIVQVQLVEDLGQGGRADSSCHWEEGDLVVAETFSNDSIICTVLAYAIRSY</sequence>
<feature type="compositionally biased region" description="Low complexity" evidence="1">
    <location>
        <begin position="1"/>
        <end position="24"/>
    </location>
</feature>
<name>A0A316U9T9_9BASI</name>
<gene>
    <name evidence="2" type="ORF">BCV69DRAFT_175785</name>
</gene>
<dbReference type="EMBL" id="KZ819325">
    <property type="protein sequence ID" value="PWN21608.1"/>
    <property type="molecule type" value="Genomic_DNA"/>
</dbReference>
<dbReference type="OrthoDB" id="10260741at2759"/>
<dbReference type="GO" id="GO:0005868">
    <property type="term" value="C:cytoplasmic dynein complex"/>
    <property type="evidence" value="ECO:0007669"/>
    <property type="project" value="TreeGrafter"/>
</dbReference>
<dbReference type="GO" id="GO:0005737">
    <property type="term" value="C:cytoplasm"/>
    <property type="evidence" value="ECO:0007669"/>
    <property type="project" value="TreeGrafter"/>
</dbReference>
<reference evidence="2 3" key="1">
    <citation type="journal article" date="2018" name="Mol. Biol. Evol.">
        <title>Broad Genomic Sampling Reveals a Smut Pathogenic Ancestry of the Fungal Clade Ustilaginomycotina.</title>
        <authorList>
            <person name="Kijpornyongpan T."/>
            <person name="Mondo S.J."/>
            <person name="Barry K."/>
            <person name="Sandor L."/>
            <person name="Lee J."/>
            <person name="Lipzen A."/>
            <person name="Pangilinan J."/>
            <person name="LaButti K."/>
            <person name="Hainaut M."/>
            <person name="Henrissat B."/>
            <person name="Grigoriev I.V."/>
            <person name="Spatafora J.W."/>
            <person name="Aime M.C."/>
        </authorList>
    </citation>
    <scope>NUCLEOTIDE SEQUENCE [LARGE SCALE GENOMIC DNA]</scope>
    <source>
        <strain evidence="2 3">MCA 4718</strain>
    </source>
</reference>
<proteinExistence type="predicted"/>
<evidence type="ECO:0000256" key="1">
    <source>
        <dbReference type="SAM" id="MobiDB-lite"/>
    </source>
</evidence>
<dbReference type="InterPro" id="IPR005334">
    <property type="entry name" value="Tctex-1-like"/>
</dbReference>